<dbReference type="Gene3D" id="3.30.1360.20">
    <property type="entry name" value="Transcriptional coactivator/pterin dehydratase"/>
    <property type="match status" value="1"/>
</dbReference>
<dbReference type="InterPro" id="IPR036428">
    <property type="entry name" value="PCD_sf"/>
</dbReference>
<evidence type="ECO:0000256" key="1">
    <source>
        <dbReference type="ARBA" id="ARBA00001554"/>
    </source>
</evidence>
<dbReference type="STRING" id="344612.A1C6U1"/>
<evidence type="ECO:0000256" key="6">
    <source>
        <dbReference type="SAM" id="MobiDB-lite"/>
    </source>
</evidence>
<reference evidence="7 8" key="1">
    <citation type="journal article" date="2008" name="PLoS Genet.">
        <title>Genomic islands in the pathogenic filamentous fungus Aspergillus fumigatus.</title>
        <authorList>
            <person name="Fedorova N.D."/>
            <person name="Khaldi N."/>
            <person name="Joardar V.S."/>
            <person name="Maiti R."/>
            <person name="Amedeo P."/>
            <person name="Anderson M.J."/>
            <person name="Crabtree J."/>
            <person name="Silva J.C."/>
            <person name="Badger J.H."/>
            <person name="Albarraq A."/>
            <person name="Angiuoli S."/>
            <person name="Bussey H."/>
            <person name="Bowyer P."/>
            <person name="Cotty P.J."/>
            <person name="Dyer P.S."/>
            <person name="Egan A."/>
            <person name="Galens K."/>
            <person name="Fraser-Liggett C.M."/>
            <person name="Haas B.J."/>
            <person name="Inman J.M."/>
            <person name="Kent R."/>
            <person name="Lemieux S."/>
            <person name="Malavazi I."/>
            <person name="Orvis J."/>
            <person name="Roemer T."/>
            <person name="Ronning C.M."/>
            <person name="Sundaram J.P."/>
            <person name="Sutton G."/>
            <person name="Turner G."/>
            <person name="Venter J.C."/>
            <person name="White O.R."/>
            <person name="Whitty B.R."/>
            <person name="Youngman P."/>
            <person name="Wolfe K.H."/>
            <person name="Goldman G.H."/>
            <person name="Wortman J.R."/>
            <person name="Jiang B."/>
            <person name="Denning D.W."/>
            <person name="Nierman W.C."/>
        </authorList>
    </citation>
    <scope>NUCLEOTIDE SEQUENCE [LARGE SCALE GENOMIC DNA]</scope>
    <source>
        <strain evidence="8">ATCC 1007 / CBS 513.65 / DSM 816 / NCTC 3887 / NRRL 1</strain>
    </source>
</reference>
<dbReference type="InterPro" id="IPR001533">
    <property type="entry name" value="Pterin_deHydtase"/>
</dbReference>
<organism evidence="7 8">
    <name type="scientific">Aspergillus clavatus (strain ATCC 1007 / CBS 513.65 / DSM 816 / NCTC 3887 / NRRL 1 / QM 1276 / 107)</name>
    <dbReference type="NCBI Taxonomy" id="344612"/>
    <lineage>
        <taxon>Eukaryota</taxon>
        <taxon>Fungi</taxon>
        <taxon>Dikarya</taxon>
        <taxon>Ascomycota</taxon>
        <taxon>Pezizomycotina</taxon>
        <taxon>Eurotiomycetes</taxon>
        <taxon>Eurotiomycetidae</taxon>
        <taxon>Eurotiales</taxon>
        <taxon>Aspergillaceae</taxon>
        <taxon>Aspergillus</taxon>
        <taxon>Aspergillus subgen. Fumigati</taxon>
    </lineage>
</organism>
<dbReference type="PANTHER" id="PTHR12599">
    <property type="entry name" value="PTERIN-4-ALPHA-CARBINOLAMINE DEHYDRATASE"/>
    <property type="match status" value="1"/>
</dbReference>
<dbReference type="AlphaFoldDB" id="A1C6U1"/>
<comment type="similarity">
    <text evidence="2">Belongs to the pterin-4-alpha-carbinolamine dehydratase family.</text>
</comment>
<dbReference type="RefSeq" id="XP_001275538.1">
    <property type="nucleotide sequence ID" value="XM_001275537.1"/>
</dbReference>
<accession>A1C6U1</accession>
<dbReference type="KEGG" id="act:ACLA_071450"/>
<dbReference type="Proteomes" id="UP000006701">
    <property type="component" value="Unassembled WGS sequence"/>
</dbReference>
<evidence type="ECO:0000256" key="3">
    <source>
        <dbReference type="ARBA" id="ARBA00013252"/>
    </source>
</evidence>
<evidence type="ECO:0000256" key="5">
    <source>
        <dbReference type="ARBA" id="ARBA00030497"/>
    </source>
</evidence>
<dbReference type="eggNOG" id="KOG4073">
    <property type="taxonomic scope" value="Eukaryota"/>
</dbReference>
<evidence type="ECO:0000313" key="8">
    <source>
        <dbReference type="Proteomes" id="UP000006701"/>
    </source>
</evidence>
<evidence type="ECO:0000256" key="2">
    <source>
        <dbReference type="ARBA" id="ARBA00006472"/>
    </source>
</evidence>
<dbReference type="GO" id="GO:0008124">
    <property type="term" value="F:4-alpha-hydroxytetrahydrobiopterin dehydratase activity"/>
    <property type="evidence" value="ECO:0007669"/>
    <property type="project" value="UniProtKB-EC"/>
</dbReference>
<evidence type="ECO:0000313" key="7">
    <source>
        <dbReference type="EMBL" id="EAW14112.1"/>
    </source>
</evidence>
<dbReference type="GeneID" id="4707884"/>
<feature type="region of interest" description="Disordered" evidence="6">
    <location>
        <begin position="180"/>
        <end position="211"/>
    </location>
</feature>
<dbReference type="Pfam" id="PF01329">
    <property type="entry name" value="Pterin_4a"/>
    <property type="match status" value="1"/>
</dbReference>
<proteinExistence type="inferred from homology"/>
<dbReference type="VEuPathDB" id="FungiDB:ACLA_071450"/>
<dbReference type="OrthoDB" id="277398at2759"/>
<name>A1C6U1_ASPCL</name>
<keyword evidence="4" id="KW-0456">Lyase</keyword>
<dbReference type="EC" id="4.2.1.96" evidence="3"/>
<dbReference type="CDD" id="cd00488">
    <property type="entry name" value="PCD_DCoH"/>
    <property type="match status" value="1"/>
</dbReference>
<dbReference type="PANTHER" id="PTHR12599:SF0">
    <property type="entry name" value="PTERIN-4-ALPHA-CARBINOLAMINE DEHYDRATASE"/>
    <property type="match status" value="1"/>
</dbReference>
<dbReference type="GO" id="GO:0006729">
    <property type="term" value="P:tetrahydrobiopterin biosynthetic process"/>
    <property type="evidence" value="ECO:0007669"/>
    <property type="project" value="InterPro"/>
</dbReference>
<sequence>MIEGARGLLTRQNRAVASVARGVRPSPQQQQRFCGHLRLLRSSPPSVGTRGVPVWRRVTATGAARFSSRDAGAGAGAGAGVRIAQGEDAELVRAGLEGLVGRGWEVDAAGMGIQKTFHFRTYFKAVSFVNVVASQSAVKKHHPTMTVRIGSVDVHWTTHHPQGLSQKDIAMAQHCEEGAELMGSVQETQGKKCAPPPTASLGAPSKGQSES</sequence>
<dbReference type="SUPFAM" id="SSF55248">
    <property type="entry name" value="PCD-like"/>
    <property type="match status" value="1"/>
</dbReference>
<dbReference type="EMBL" id="DS027045">
    <property type="protein sequence ID" value="EAW14112.1"/>
    <property type="molecule type" value="Genomic_DNA"/>
</dbReference>
<comment type="catalytic activity">
    <reaction evidence="1">
        <text>(4aS,6R)-4a-hydroxy-L-erythro-5,6,7,8-tetrahydrobiopterin = (6R)-L-erythro-6,7-dihydrobiopterin + H2O</text>
        <dbReference type="Rhea" id="RHEA:11920"/>
        <dbReference type="ChEBI" id="CHEBI:15377"/>
        <dbReference type="ChEBI" id="CHEBI:15642"/>
        <dbReference type="ChEBI" id="CHEBI:43120"/>
        <dbReference type="EC" id="4.2.1.96"/>
    </reaction>
</comment>
<gene>
    <name evidence="7" type="ORF">ACLA_071450</name>
</gene>
<protein>
    <recommendedName>
        <fullName evidence="3">4a-hydroxytetrahydrobiopterin dehydratase</fullName>
        <ecNumber evidence="3">4.2.1.96</ecNumber>
    </recommendedName>
    <alternativeName>
        <fullName evidence="5">4-alpha-hydroxy-tetrahydropterin dehydratase</fullName>
    </alternativeName>
</protein>
<evidence type="ECO:0000256" key="4">
    <source>
        <dbReference type="ARBA" id="ARBA00023239"/>
    </source>
</evidence>
<dbReference type="HOGENOM" id="CLU_1304604_0_0_1"/>
<keyword evidence="8" id="KW-1185">Reference proteome</keyword>